<dbReference type="STRING" id="266779.Meso_0329"/>
<feature type="compositionally biased region" description="Basic and acidic residues" evidence="1">
    <location>
        <begin position="27"/>
        <end position="39"/>
    </location>
</feature>
<accession>Q11LJ2</accession>
<dbReference type="EMBL" id="CP000390">
    <property type="protein sequence ID" value="ABG61733.1"/>
    <property type="molecule type" value="Genomic_DNA"/>
</dbReference>
<sequence length="170" mass="18927">MSRRSSSLNGNPTCRPSECSGGLDDPELPKERDRFDLTEPKGGIILTPRRTSSGQASGDRQMKQHSVPSNASRRLDLHIAPDEKTAAAGYGQLLALLEDLGRRLDEGTVTRDALRQWEQQVVGNLHDREIDQLMRVSDEGAFDAATLPEQRWRNLRSILLARKGLSPRIC</sequence>
<dbReference type="AlphaFoldDB" id="Q11LJ2"/>
<dbReference type="KEGG" id="mes:Meso_0329"/>
<feature type="region of interest" description="Disordered" evidence="1">
    <location>
        <begin position="1"/>
        <end position="72"/>
    </location>
</feature>
<evidence type="ECO:0000313" key="2">
    <source>
        <dbReference type="EMBL" id="ABG61733.1"/>
    </source>
</evidence>
<organism evidence="2">
    <name type="scientific">Chelativorans sp. (strain BNC1)</name>
    <dbReference type="NCBI Taxonomy" id="266779"/>
    <lineage>
        <taxon>Bacteria</taxon>
        <taxon>Pseudomonadati</taxon>
        <taxon>Pseudomonadota</taxon>
        <taxon>Alphaproteobacteria</taxon>
        <taxon>Hyphomicrobiales</taxon>
        <taxon>Phyllobacteriaceae</taxon>
        <taxon>Chelativorans</taxon>
    </lineage>
</organism>
<gene>
    <name evidence="2" type="ordered locus">Meso_0329</name>
</gene>
<proteinExistence type="predicted"/>
<feature type="compositionally biased region" description="Polar residues" evidence="1">
    <location>
        <begin position="49"/>
        <end position="72"/>
    </location>
</feature>
<name>Q11LJ2_CHESB</name>
<evidence type="ECO:0000256" key="1">
    <source>
        <dbReference type="SAM" id="MobiDB-lite"/>
    </source>
</evidence>
<protein>
    <submittedName>
        <fullName evidence="2">Uncharacterized protein</fullName>
    </submittedName>
</protein>
<feature type="compositionally biased region" description="Polar residues" evidence="1">
    <location>
        <begin position="1"/>
        <end position="14"/>
    </location>
</feature>
<reference evidence="2" key="1">
    <citation type="submission" date="2006-06" db="EMBL/GenBank/DDBJ databases">
        <title>Complete sequence of chromosome of Chelativorans sp. BNC1.</title>
        <authorList>
            <consortium name="US DOE Joint Genome Institute"/>
            <person name="Copeland A."/>
            <person name="Lucas S."/>
            <person name="Lapidus A."/>
            <person name="Barry K."/>
            <person name="Detter J.C."/>
            <person name="Glavina del Rio T."/>
            <person name="Hammon N."/>
            <person name="Israni S."/>
            <person name="Dalin E."/>
            <person name="Tice H."/>
            <person name="Pitluck S."/>
            <person name="Chertkov O."/>
            <person name="Brettin T."/>
            <person name="Bruce D."/>
            <person name="Han C."/>
            <person name="Tapia R."/>
            <person name="Gilna P."/>
            <person name="Schmutz J."/>
            <person name="Larimer F."/>
            <person name="Land M."/>
            <person name="Hauser L."/>
            <person name="Kyrpides N."/>
            <person name="Mikhailova N."/>
            <person name="Richardson P."/>
        </authorList>
    </citation>
    <scope>NUCLEOTIDE SEQUENCE</scope>
    <source>
        <strain evidence="2">BNC1</strain>
    </source>
</reference>
<dbReference type="HOGENOM" id="CLU_1567908_0_0_5"/>